<reference evidence="1" key="1">
    <citation type="submission" date="2019-04" db="EMBL/GenBank/DDBJ databases">
        <title>Genome assembly of Zosterops borbonicus 15179.</title>
        <authorList>
            <person name="Leroy T."/>
            <person name="Anselmetti Y."/>
            <person name="Tilak M.-K."/>
            <person name="Nabholz B."/>
        </authorList>
    </citation>
    <scope>NUCLEOTIDE SEQUENCE</scope>
    <source>
        <strain evidence="1">HGM_15179</strain>
        <tissue evidence="1">Muscle</tissue>
    </source>
</reference>
<dbReference type="Gene3D" id="2.30.30.850">
    <property type="match status" value="1"/>
</dbReference>
<dbReference type="EMBL" id="SWJQ01001245">
    <property type="protein sequence ID" value="TRZ08788.1"/>
    <property type="molecule type" value="Genomic_DNA"/>
</dbReference>
<proteinExistence type="predicted"/>
<keyword evidence="2" id="KW-1185">Reference proteome</keyword>
<comment type="caution">
    <text evidence="1">The sequence shown here is derived from an EMBL/GenBank/DDBJ whole genome shotgun (WGS) entry which is preliminary data.</text>
</comment>
<accession>A0A8K1FZ93</accession>
<dbReference type="Proteomes" id="UP000796761">
    <property type="component" value="Unassembled WGS sequence"/>
</dbReference>
<protein>
    <submittedName>
        <fullName evidence="1">Uncharacterized protein</fullName>
    </submittedName>
</protein>
<dbReference type="AlphaFoldDB" id="A0A8K1FZ93"/>
<dbReference type="OrthoDB" id="9395371at2759"/>
<evidence type="ECO:0000313" key="1">
    <source>
        <dbReference type="EMBL" id="TRZ08788.1"/>
    </source>
</evidence>
<organism evidence="1 2">
    <name type="scientific">Zosterops borbonicus</name>
    <dbReference type="NCBI Taxonomy" id="364589"/>
    <lineage>
        <taxon>Eukaryota</taxon>
        <taxon>Metazoa</taxon>
        <taxon>Chordata</taxon>
        <taxon>Craniata</taxon>
        <taxon>Vertebrata</taxon>
        <taxon>Euteleostomi</taxon>
        <taxon>Archelosauria</taxon>
        <taxon>Archosauria</taxon>
        <taxon>Dinosauria</taxon>
        <taxon>Saurischia</taxon>
        <taxon>Theropoda</taxon>
        <taxon>Coelurosauria</taxon>
        <taxon>Aves</taxon>
        <taxon>Neognathae</taxon>
        <taxon>Neoaves</taxon>
        <taxon>Telluraves</taxon>
        <taxon>Australaves</taxon>
        <taxon>Passeriformes</taxon>
        <taxon>Sylvioidea</taxon>
        <taxon>Zosteropidae</taxon>
        <taxon>Zosterops</taxon>
    </lineage>
</organism>
<evidence type="ECO:0000313" key="2">
    <source>
        <dbReference type="Proteomes" id="UP000796761"/>
    </source>
</evidence>
<name>A0A8K1FZ93_9PASS</name>
<gene>
    <name evidence="1" type="ORF">HGM15179_018315</name>
</gene>
<sequence length="407" mass="45979">MAGYIHFNIVYNYKYFLIGIQHKLFLVSGFKKTSSDVKDQYLQLMDIFRSFNDLDFKPKNSQVLVQGPTVFTDISGKTGKAIVTWKDESEWQVLEGHKSGSAQLVELKAVAMAFQRFPQARVHPYYILCIWNRTNLPGFITEGESHLPQAKVWILGYSGYLQGVFALTCNTKSRMGPTGNLRMMIGMPILNQMVLLQVENEHSIFSFVFGVVGVDNDIGGYLIVKVSHQVKALLTERASKWMTSTRLSQYESCLMEQEDIELKSGERFNLASCLNSPEEEGQEETYDCIQVIDLQIREAELAQTLPLGFAVHNIQPGDRVVAKEWKEAPLVVKWHGHFQVLLTTETAIKTAENRWTYHTWVKVSEAPGIWISQLEKDGKSTLQEWTGSVASVLTSGKASCAYPQTVC</sequence>